<dbReference type="InterPro" id="IPR036162">
    <property type="entry name" value="Resolvase-like_N_sf"/>
</dbReference>
<evidence type="ECO:0000256" key="1">
    <source>
        <dbReference type="SAM" id="Coils"/>
    </source>
</evidence>
<sequence length="564" mass="66195">MSNTKRTGQTALYERLSRDDEMQGESNSITNQKQLLESYAKKNGFINIYHYTDDGVSGTTFDREGFQKMIKAVEENKVSTVIVKDMSRFGRDYLKVGFYTEILFKEKGVRFIAINNGIDSEKQAESDFTPFLNIMNEWYARDTSRKIQSIFRARMEEGKRVSPSVPYGYYRNPKNKQQLLVDKESAKVVKRIYHLVIEGYGVTQIADILTKDKVLIPSAYAEIHYPENNHSSKKRGIEDPYFWTPTTIGYILEKREYMGHTVLGKTICVDYKTKKRRKAKEDELIIFKNTHEAIIDEETWNNAQRLRKTVRRSPKYGTTSHPFTGLLICSDCGGKLSYREPAEHKEKKYDSDYSFVCQHYRHRKGTCSMHYIKVKTVNEILLKSIKEITDFAKEEKQEFLKVMNKLSDEKREEKYQGDKEKLEKLSSRNAELTTLITKLYEDHALGKIPVKHFDRLFNTYDTEQQDLEKQIQYFEEEIESYHQRKVDTDKFLKMIEKYTDIEELTVPMINEYIEKVVVHEATGGRKGKDRKQQVDVYFNFIGNCQVPQKANIEKMALKWYNIVG</sequence>
<dbReference type="Proteomes" id="UP001241537">
    <property type="component" value="Unassembled WGS sequence"/>
</dbReference>
<dbReference type="InterPro" id="IPR011109">
    <property type="entry name" value="DNA_bind_recombinase_dom"/>
</dbReference>
<feature type="coiled-coil region" evidence="1">
    <location>
        <begin position="392"/>
        <end position="484"/>
    </location>
</feature>
<dbReference type="GO" id="GO:0003677">
    <property type="term" value="F:DNA binding"/>
    <property type="evidence" value="ECO:0007669"/>
    <property type="project" value="InterPro"/>
</dbReference>
<reference evidence="5" key="1">
    <citation type="submission" date="2023-07" db="EMBL/GenBank/DDBJ databases">
        <title>Genomic Encyclopedia of Type Strains, Phase IV (KMG-IV): sequencing the most valuable type-strain genomes for metagenomic binning, comparative biology and taxonomic classification.</title>
        <authorList>
            <person name="Goeker M."/>
        </authorList>
    </citation>
    <scope>NUCLEOTIDE SEQUENCE</scope>
    <source>
        <strain evidence="5">DSM 19659</strain>
    </source>
</reference>
<dbReference type="Pfam" id="PF13408">
    <property type="entry name" value="Zn_ribbon_recom"/>
    <property type="match status" value="1"/>
</dbReference>
<dbReference type="PANTHER" id="PTHR30461:SF23">
    <property type="entry name" value="DNA RECOMBINASE-RELATED"/>
    <property type="match status" value="1"/>
</dbReference>
<dbReference type="RefSeq" id="WP_307254028.1">
    <property type="nucleotide sequence ID" value="NZ_JAUSTO010000005.1"/>
</dbReference>
<feature type="compositionally biased region" description="Polar residues" evidence="2">
    <location>
        <begin position="1"/>
        <end position="10"/>
    </location>
</feature>
<dbReference type="InterPro" id="IPR025827">
    <property type="entry name" value="Zn_ribbon_recom_dom"/>
</dbReference>
<dbReference type="Pfam" id="PF00239">
    <property type="entry name" value="Resolvase"/>
    <property type="match status" value="1"/>
</dbReference>
<feature type="domain" description="Resolvase/invertase-type recombinase catalytic" evidence="3">
    <location>
        <begin position="9"/>
        <end position="158"/>
    </location>
</feature>
<evidence type="ECO:0000256" key="2">
    <source>
        <dbReference type="SAM" id="MobiDB-lite"/>
    </source>
</evidence>
<organism evidence="5 6">
    <name type="scientific">Moryella indoligenes</name>
    <dbReference type="NCBI Taxonomy" id="371674"/>
    <lineage>
        <taxon>Bacteria</taxon>
        <taxon>Bacillati</taxon>
        <taxon>Bacillota</taxon>
        <taxon>Clostridia</taxon>
        <taxon>Lachnospirales</taxon>
        <taxon>Lachnospiraceae</taxon>
        <taxon>Moryella</taxon>
    </lineage>
</organism>
<proteinExistence type="predicted"/>
<dbReference type="InterPro" id="IPR006119">
    <property type="entry name" value="Resolv_N"/>
</dbReference>
<feature type="domain" description="Recombinase" evidence="4">
    <location>
        <begin position="166"/>
        <end position="313"/>
    </location>
</feature>
<name>A0AAE3V9R9_9FIRM</name>
<dbReference type="SUPFAM" id="SSF53041">
    <property type="entry name" value="Resolvase-like"/>
    <property type="match status" value="1"/>
</dbReference>
<dbReference type="SMART" id="SM00857">
    <property type="entry name" value="Resolvase"/>
    <property type="match status" value="1"/>
</dbReference>
<dbReference type="EMBL" id="JAUSTO010000005">
    <property type="protein sequence ID" value="MDQ0152399.1"/>
    <property type="molecule type" value="Genomic_DNA"/>
</dbReference>
<evidence type="ECO:0000259" key="4">
    <source>
        <dbReference type="PROSITE" id="PS51737"/>
    </source>
</evidence>
<dbReference type="Pfam" id="PF07508">
    <property type="entry name" value="Recombinase"/>
    <property type="match status" value="1"/>
</dbReference>
<dbReference type="Gene3D" id="3.40.50.1390">
    <property type="entry name" value="Resolvase, N-terminal catalytic domain"/>
    <property type="match status" value="1"/>
</dbReference>
<evidence type="ECO:0000313" key="6">
    <source>
        <dbReference type="Proteomes" id="UP001241537"/>
    </source>
</evidence>
<evidence type="ECO:0000259" key="3">
    <source>
        <dbReference type="PROSITE" id="PS51736"/>
    </source>
</evidence>
<dbReference type="InterPro" id="IPR038109">
    <property type="entry name" value="DNA_bind_recomb_sf"/>
</dbReference>
<dbReference type="AlphaFoldDB" id="A0AAE3V9R9"/>
<feature type="region of interest" description="Disordered" evidence="2">
    <location>
        <begin position="1"/>
        <end position="28"/>
    </location>
</feature>
<dbReference type="CDD" id="cd03770">
    <property type="entry name" value="SR_TndX_transposase"/>
    <property type="match status" value="1"/>
</dbReference>
<dbReference type="PROSITE" id="PS51736">
    <property type="entry name" value="RECOMBINASES_3"/>
    <property type="match status" value="1"/>
</dbReference>
<dbReference type="Pfam" id="PF14287">
    <property type="entry name" value="DUF4368"/>
    <property type="match status" value="1"/>
</dbReference>
<keyword evidence="1" id="KW-0175">Coiled coil</keyword>
<accession>A0AAE3V9R9</accession>
<keyword evidence="6" id="KW-1185">Reference proteome</keyword>
<dbReference type="GO" id="GO:0000150">
    <property type="term" value="F:DNA strand exchange activity"/>
    <property type="evidence" value="ECO:0007669"/>
    <property type="project" value="InterPro"/>
</dbReference>
<dbReference type="InterPro" id="IPR050639">
    <property type="entry name" value="SSR_resolvase"/>
</dbReference>
<dbReference type="PROSITE" id="PS51737">
    <property type="entry name" value="RECOMBINASE_DNA_BIND"/>
    <property type="match status" value="1"/>
</dbReference>
<comment type="caution">
    <text evidence="5">The sequence shown here is derived from an EMBL/GenBank/DDBJ whole genome shotgun (WGS) entry which is preliminary data.</text>
</comment>
<protein>
    <submittedName>
        <fullName evidence="5">DNA invertase Pin-like site-specific DNA recombinase</fullName>
    </submittedName>
</protein>
<dbReference type="PANTHER" id="PTHR30461">
    <property type="entry name" value="DNA-INVERTASE FROM LAMBDOID PROPHAGE"/>
    <property type="match status" value="1"/>
</dbReference>
<evidence type="ECO:0000313" key="5">
    <source>
        <dbReference type="EMBL" id="MDQ0152399.1"/>
    </source>
</evidence>
<dbReference type="Gene3D" id="3.90.1750.20">
    <property type="entry name" value="Putative Large Serine Recombinase, Chain B, Domain 2"/>
    <property type="match status" value="1"/>
</dbReference>
<gene>
    <name evidence="5" type="ORF">J2S20_001088</name>
</gene>
<dbReference type="InterPro" id="IPR025378">
    <property type="entry name" value="DUF4368"/>
</dbReference>